<gene>
    <name evidence="2" type="ORF">LZC94_05430</name>
</gene>
<feature type="region of interest" description="Disordered" evidence="1">
    <location>
        <begin position="20"/>
        <end position="54"/>
    </location>
</feature>
<dbReference type="Gene3D" id="3.10.450.50">
    <property type="match status" value="2"/>
</dbReference>
<organism evidence="2 3">
    <name type="scientific">Pendulispora albinea</name>
    <dbReference type="NCBI Taxonomy" id="2741071"/>
    <lineage>
        <taxon>Bacteria</taxon>
        <taxon>Pseudomonadati</taxon>
        <taxon>Myxococcota</taxon>
        <taxon>Myxococcia</taxon>
        <taxon>Myxococcales</taxon>
        <taxon>Sorangiineae</taxon>
        <taxon>Pendulisporaceae</taxon>
        <taxon>Pendulispora</taxon>
    </lineage>
</organism>
<dbReference type="EMBL" id="CP089984">
    <property type="protein sequence ID" value="WXB16718.1"/>
    <property type="molecule type" value="Genomic_DNA"/>
</dbReference>
<evidence type="ECO:0000256" key="1">
    <source>
        <dbReference type="SAM" id="MobiDB-lite"/>
    </source>
</evidence>
<dbReference type="InterPro" id="IPR009959">
    <property type="entry name" value="Cyclase_SnoaL-like"/>
</dbReference>
<name>A0ABZ2M0I7_9BACT</name>
<dbReference type="CDD" id="cd00531">
    <property type="entry name" value="NTF2_like"/>
    <property type="match status" value="1"/>
</dbReference>
<dbReference type="PROSITE" id="PS51257">
    <property type="entry name" value="PROKAR_LIPOPROTEIN"/>
    <property type="match status" value="1"/>
</dbReference>
<dbReference type="PANTHER" id="PTHR38436">
    <property type="entry name" value="POLYKETIDE CYCLASE SNOAL-LIKE DOMAIN"/>
    <property type="match status" value="1"/>
</dbReference>
<dbReference type="InterPro" id="IPR032710">
    <property type="entry name" value="NTF2-like_dom_sf"/>
</dbReference>
<feature type="region of interest" description="Disordered" evidence="1">
    <location>
        <begin position="356"/>
        <end position="397"/>
    </location>
</feature>
<protein>
    <submittedName>
        <fullName evidence="2">Ester cyclase</fullName>
    </submittedName>
</protein>
<feature type="compositionally biased region" description="Pro residues" evidence="1">
    <location>
        <begin position="24"/>
        <end position="41"/>
    </location>
</feature>
<proteinExistence type="predicted"/>
<feature type="compositionally biased region" description="Basic and acidic residues" evidence="1">
    <location>
        <begin position="43"/>
        <end position="52"/>
    </location>
</feature>
<evidence type="ECO:0000313" key="3">
    <source>
        <dbReference type="Proteomes" id="UP001370348"/>
    </source>
</evidence>
<dbReference type="RefSeq" id="WP_394826347.1">
    <property type="nucleotide sequence ID" value="NZ_CP089984.1"/>
</dbReference>
<reference evidence="2 3" key="1">
    <citation type="submission" date="2021-12" db="EMBL/GenBank/DDBJ databases">
        <title>Discovery of the Pendulisporaceae a myxobacterial family with distinct sporulation behavior and unique specialized metabolism.</title>
        <authorList>
            <person name="Garcia R."/>
            <person name="Popoff A."/>
            <person name="Bader C.D."/>
            <person name="Loehr J."/>
            <person name="Walesch S."/>
            <person name="Walt C."/>
            <person name="Boldt J."/>
            <person name="Bunk B."/>
            <person name="Haeckl F.J.F.P.J."/>
            <person name="Gunesch A.P."/>
            <person name="Birkelbach J."/>
            <person name="Nuebel U."/>
            <person name="Pietschmann T."/>
            <person name="Bach T."/>
            <person name="Mueller R."/>
        </authorList>
    </citation>
    <scope>NUCLEOTIDE SEQUENCE [LARGE SCALE GENOMIC DNA]</scope>
    <source>
        <strain evidence="2 3">MSr11954</strain>
    </source>
</reference>
<feature type="compositionally biased region" description="Low complexity" evidence="1">
    <location>
        <begin position="358"/>
        <end position="397"/>
    </location>
</feature>
<sequence>MRKGHVALIFGFLVSACGGGEEAAPPPQTPPPAPAPAPAPEAPKAEAPKPEVKPGLGELEAATNKALVEALNAHDAKKVASLYAEDAVITIPGVWINHGQTQGRADIEKSTQAFFDAFKDVKFWVSRAWVKQDVAALEFGWSGTHSGDYLGVKASDKPAGAVGVSLVTYDNDGHIKQENRYSDLNTVFTQIGLVKGKARPVPTAAASTEVVIAKGTPEEDKNLATVKGLNGAFESKKEADFLTPLADDVDWTDYSQPESTKGKDSAKKFFQGFVKTFPDAKSDQTAAFGVGDFVIQETSFVGTQKGALGPIKATNKQVNLHSVDVIQFKDGKITKGWSFGNSIELVGQLGVFKPPAPAAAKPGAGAKPADKAANGAVGAKGSSAPAAAPKAPAAPKK</sequence>
<accession>A0ABZ2M0I7</accession>
<dbReference type="SUPFAM" id="SSF54427">
    <property type="entry name" value="NTF2-like"/>
    <property type="match status" value="2"/>
</dbReference>
<dbReference type="PANTHER" id="PTHR38436:SF1">
    <property type="entry name" value="ESTER CYCLASE"/>
    <property type="match status" value="1"/>
</dbReference>
<dbReference type="Proteomes" id="UP001370348">
    <property type="component" value="Chromosome"/>
</dbReference>
<evidence type="ECO:0000313" key="2">
    <source>
        <dbReference type="EMBL" id="WXB16718.1"/>
    </source>
</evidence>
<keyword evidence="3" id="KW-1185">Reference proteome</keyword>
<dbReference type="Pfam" id="PF07366">
    <property type="entry name" value="SnoaL"/>
    <property type="match status" value="2"/>
</dbReference>